<dbReference type="EMBL" id="GGEC01056781">
    <property type="protein sequence ID" value="MBX37265.1"/>
    <property type="molecule type" value="Transcribed_RNA"/>
</dbReference>
<evidence type="ECO:0000313" key="1">
    <source>
        <dbReference type="EMBL" id="MBX37265.1"/>
    </source>
</evidence>
<dbReference type="AlphaFoldDB" id="A0A2P2N496"/>
<proteinExistence type="predicted"/>
<reference evidence="1" key="1">
    <citation type="submission" date="2018-02" db="EMBL/GenBank/DDBJ databases">
        <title>Rhizophora mucronata_Transcriptome.</title>
        <authorList>
            <person name="Meera S.P."/>
            <person name="Sreeshan A."/>
            <person name="Augustine A."/>
        </authorList>
    </citation>
    <scope>NUCLEOTIDE SEQUENCE</scope>
    <source>
        <tissue evidence="1">Leaf</tissue>
    </source>
</reference>
<organism evidence="1">
    <name type="scientific">Rhizophora mucronata</name>
    <name type="common">Asiatic mangrove</name>
    <dbReference type="NCBI Taxonomy" id="61149"/>
    <lineage>
        <taxon>Eukaryota</taxon>
        <taxon>Viridiplantae</taxon>
        <taxon>Streptophyta</taxon>
        <taxon>Embryophyta</taxon>
        <taxon>Tracheophyta</taxon>
        <taxon>Spermatophyta</taxon>
        <taxon>Magnoliopsida</taxon>
        <taxon>eudicotyledons</taxon>
        <taxon>Gunneridae</taxon>
        <taxon>Pentapetalae</taxon>
        <taxon>rosids</taxon>
        <taxon>fabids</taxon>
        <taxon>Malpighiales</taxon>
        <taxon>Rhizophoraceae</taxon>
        <taxon>Rhizophora</taxon>
    </lineage>
</organism>
<name>A0A2P2N496_RHIMU</name>
<sequence length="28" mass="3130">MSSTPLPQTFVFFLINSRSVLVCLSDLN</sequence>
<protein>
    <submittedName>
        <fullName evidence="1">Uncharacterized protein</fullName>
    </submittedName>
</protein>
<accession>A0A2P2N496</accession>